<evidence type="ECO:0000313" key="2">
    <source>
        <dbReference type="EMBL" id="KAJ8019075.1"/>
    </source>
</evidence>
<dbReference type="EMBL" id="JAIZAY010000094">
    <property type="protein sequence ID" value="KAJ8019075.1"/>
    <property type="molecule type" value="Genomic_DNA"/>
</dbReference>
<dbReference type="OrthoDB" id="10045355at2759"/>
<keyword evidence="3" id="KW-1185">Reference proteome</keyword>
<organism evidence="2 3">
    <name type="scientific">Holothuria leucospilota</name>
    <name type="common">Black long sea cucumber</name>
    <name type="synonym">Mertensiothuria leucospilota</name>
    <dbReference type="NCBI Taxonomy" id="206669"/>
    <lineage>
        <taxon>Eukaryota</taxon>
        <taxon>Metazoa</taxon>
        <taxon>Echinodermata</taxon>
        <taxon>Eleutherozoa</taxon>
        <taxon>Echinozoa</taxon>
        <taxon>Holothuroidea</taxon>
        <taxon>Aspidochirotacea</taxon>
        <taxon>Aspidochirotida</taxon>
        <taxon>Holothuriidae</taxon>
        <taxon>Holothuria</taxon>
    </lineage>
</organism>
<protein>
    <recommendedName>
        <fullName evidence="1">C2H2-type domain-containing protein</fullName>
    </recommendedName>
</protein>
<dbReference type="PANTHER" id="PTHR31912">
    <property type="entry name" value="IP13529P"/>
    <property type="match status" value="1"/>
</dbReference>
<feature type="domain" description="C2H2-type" evidence="1">
    <location>
        <begin position="3"/>
        <end position="27"/>
    </location>
</feature>
<sequence length="835" mass="95660">MGYVCPKCGQHVHGNEALLLWHLKNIHSIIEGRVRNETVTCEQSGCKRTFSGRSFSFVTHLLKTHRYDRELDPHEAVENIPDYDSPDDEIHREEIDENREIPVANKEEIWDHFNAQELESHAVMLVSGLLASSSVVHSTVMNVVEQSSSLIRDITSFLKNRTCRFSAAVGVPVENEDFQSLMEDFETISEPFKNMLTEFRQEVFFQTCGSFLQSEEMPLGIGYFPQNNPHTGNVQQVMKTVTFQYVPVKPLLKMLVEKTDLLKIASQHLPSNDGLLRDFQDGLYAQHHEVLSSRNCISLVRYIDDFEVTNPLSPKAGTHKLGAVYFTFSNITPKYRSTLKNMFLLMLFNSGDAKMYGYQPIFEQFVKDMNELCTEGLDVHTDTFQGNVNFSVAQVVGDNLGINSLFGFAEGFTANFPCRVCRRHREEIRQDSVEHSDALRTHANYEADLQRQNLQETGVKSPCPLNGILNFHVTDNRSPDVMHDMLEGVCPLELKLVFGELIQKGYFTLKILNSRITSFNYGLPDKSNKPCVIREATLRSPDGSPGQNAGQMWCLMRHITVLLGDLVPEDDEHWDLILVLRECMDIIFSPVISEGDIAYLEQLIQAHHMLYLELFPRRHLKPKHHFMMHYPSAIRMLGPLIHLWVMRFEAFHNFSRRLSHIVCNFQNIAKTLSYRNQMLLCYNLISRQTLTTTKSLEVGPGESLILASLDFANLIVESLRIPLYDEVFLAKWCKVFGTEYRPHSIVVVGKYESGDPMFGKISHVLLINSHVFLVYEVWHTVGFRRHYHSYVAYPLQPPEVAVLSVDCLIDFTPLHASKSYRGGREYFITLRHIVG</sequence>
<accession>A0A9Q0YBI7</accession>
<name>A0A9Q0YBI7_HOLLE</name>
<proteinExistence type="predicted"/>
<feature type="domain" description="C2H2-type" evidence="1">
    <location>
        <begin position="39"/>
        <end position="65"/>
    </location>
</feature>
<dbReference type="AlphaFoldDB" id="A0A9Q0YBI7"/>
<dbReference type="Proteomes" id="UP001152320">
    <property type="component" value="Unassembled WGS sequence"/>
</dbReference>
<dbReference type="PANTHER" id="PTHR31912:SF36">
    <property type="entry name" value="C2H2-TYPE DOMAIN-CONTAINING PROTEIN"/>
    <property type="match status" value="1"/>
</dbReference>
<evidence type="ECO:0000313" key="3">
    <source>
        <dbReference type="Proteomes" id="UP001152320"/>
    </source>
</evidence>
<gene>
    <name evidence="2" type="ORF">HOLleu_42575</name>
</gene>
<comment type="caution">
    <text evidence="2">The sequence shown here is derived from an EMBL/GenBank/DDBJ whole genome shotgun (WGS) entry which is preliminary data.</text>
</comment>
<dbReference type="SMART" id="SM00355">
    <property type="entry name" value="ZnF_C2H2"/>
    <property type="match status" value="2"/>
</dbReference>
<evidence type="ECO:0000259" key="1">
    <source>
        <dbReference type="SMART" id="SM00355"/>
    </source>
</evidence>
<dbReference type="InterPro" id="IPR013087">
    <property type="entry name" value="Znf_C2H2_type"/>
</dbReference>
<reference evidence="2" key="1">
    <citation type="submission" date="2021-10" db="EMBL/GenBank/DDBJ databases">
        <title>Tropical sea cucumber genome reveals ecological adaptation and Cuvierian tubules defense mechanism.</title>
        <authorList>
            <person name="Chen T."/>
        </authorList>
    </citation>
    <scope>NUCLEOTIDE SEQUENCE</scope>
    <source>
        <strain evidence="2">Nanhai2018</strain>
        <tissue evidence="2">Muscle</tissue>
    </source>
</reference>